<accession>A0A8J5JI44</accession>
<name>A0A8J5JI44_HOMAM</name>
<sequence>MGQLPLWMRPPPEGLSALFKMPEVLKGDPSLPPKEPHKVHVRSCDEEPVVDRWWTGGDSAGAPDEDDWRRMLWNWEDDGPRSAELKRPPPEVRELGLKRPPKCGVEEAPEVRS</sequence>
<reference evidence="2" key="1">
    <citation type="journal article" date="2021" name="Sci. Adv.">
        <title>The American lobster genome reveals insights on longevity, neural, and immune adaptations.</title>
        <authorList>
            <person name="Polinski J.M."/>
            <person name="Zimin A.V."/>
            <person name="Clark K.F."/>
            <person name="Kohn A.B."/>
            <person name="Sadowski N."/>
            <person name="Timp W."/>
            <person name="Ptitsyn A."/>
            <person name="Khanna P."/>
            <person name="Romanova D.Y."/>
            <person name="Williams P."/>
            <person name="Greenwood S.J."/>
            <person name="Moroz L.L."/>
            <person name="Walt D.R."/>
            <person name="Bodnar A.G."/>
        </authorList>
    </citation>
    <scope>NUCLEOTIDE SEQUENCE</scope>
    <source>
        <strain evidence="2">GMGI-L3</strain>
    </source>
</reference>
<feature type="compositionally biased region" description="Basic and acidic residues" evidence="1">
    <location>
        <begin position="78"/>
        <end position="97"/>
    </location>
</feature>
<gene>
    <name evidence="2" type="ORF">Hamer_G011468</name>
</gene>
<evidence type="ECO:0000313" key="2">
    <source>
        <dbReference type="EMBL" id="KAG7158792.1"/>
    </source>
</evidence>
<feature type="region of interest" description="Disordered" evidence="1">
    <location>
        <begin position="78"/>
        <end position="113"/>
    </location>
</feature>
<evidence type="ECO:0000313" key="3">
    <source>
        <dbReference type="Proteomes" id="UP000747542"/>
    </source>
</evidence>
<organism evidence="2 3">
    <name type="scientific">Homarus americanus</name>
    <name type="common">American lobster</name>
    <dbReference type="NCBI Taxonomy" id="6706"/>
    <lineage>
        <taxon>Eukaryota</taxon>
        <taxon>Metazoa</taxon>
        <taxon>Ecdysozoa</taxon>
        <taxon>Arthropoda</taxon>
        <taxon>Crustacea</taxon>
        <taxon>Multicrustacea</taxon>
        <taxon>Malacostraca</taxon>
        <taxon>Eumalacostraca</taxon>
        <taxon>Eucarida</taxon>
        <taxon>Decapoda</taxon>
        <taxon>Pleocyemata</taxon>
        <taxon>Astacidea</taxon>
        <taxon>Nephropoidea</taxon>
        <taxon>Nephropidae</taxon>
        <taxon>Homarus</taxon>
    </lineage>
</organism>
<comment type="caution">
    <text evidence="2">The sequence shown here is derived from an EMBL/GenBank/DDBJ whole genome shotgun (WGS) entry which is preliminary data.</text>
</comment>
<keyword evidence="3" id="KW-1185">Reference proteome</keyword>
<proteinExistence type="predicted"/>
<dbReference type="AlphaFoldDB" id="A0A8J5JI44"/>
<dbReference type="Proteomes" id="UP000747542">
    <property type="component" value="Unassembled WGS sequence"/>
</dbReference>
<evidence type="ECO:0000256" key="1">
    <source>
        <dbReference type="SAM" id="MobiDB-lite"/>
    </source>
</evidence>
<protein>
    <submittedName>
        <fullName evidence="2">Uncharacterized protein</fullName>
    </submittedName>
</protein>
<dbReference type="EMBL" id="JAHLQT010034478">
    <property type="protein sequence ID" value="KAG7158792.1"/>
    <property type="molecule type" value="Genomic_DNA"/>
</dbReference>